<dbReference type="GO" id="GO:0000160">
    <property type="term" value="P:phosphorelay signal transduction system"/>
    <property type="evidence" value="ECO:0007669"/>
    <property type="project" value="InterPro"/>
</dbReference>
<dbReference type="InterPro" id="IPR051677">
    <property type="entry name" value="AfsR-DnrI-RedD_regulator"/>
</dbReference>
<proteinExistence type="inferred from homology"/>
<dbReference type="Pfam" id="PF13181">
    <property type="entry name" value="TPR_8"/>
    <property type="match status" value="1"/>
</dbReference>
<dbReference type="InterPro" id="IPR027417">
    <property type="entry name" value="P-loop_NTPase"/>
</dbReference>
<dbReference type="SMART" id="SM01043">
    <property type="entry name" value="BTAD"/>
    <property type="match status" value="1"/>
</dbReference>
<sequence>MLSLRLLGPLELSANGCELDLGGPRQRVVLAMLALNANRVTPIEQLIDAVWDNAPPTTARAQVQICISGLRRALANTGDSTQIRTITPGYLLEVKEHSLDTAQFNGLLTSARTHLNAERLTEAVGTLRSALALWRGPALAGVRSELVRRGAAKLEDARLGALIDRIRLDLALGRHEDVVGELSVLVKEHPLRERLYELLMLALYRSGRQAEALEVCREARATLMEELGIELSQSVRRLETSILNRDPTLDIEPPGQDIGRRDSISTTAGHPVVPRRLPPSIADFTGRQPQLAEIKRVLIDGHADEAHHGMRIVAIYGKGGVGKSTLALRAAHELREVYPDGHLYCDLSSPDGHDPVRESLAKHLRALGVASNDIPDDKAERVELYRSRTANKQVLVVLDGATSESQVVPLLPTGPGSAVIATSRTPLSALPGARLISIDVFGIDDGLEMLSKVIDSKRLADEYDNAVELVTLCGGLPLAIRIAGARLASRPHWRIGTLVDRLRSSTRRLDELTFRCMALRSNISLSYGMLPPSARALFRRFSLLATPDFPAWTAAPLLDIDPLEASEMVERLVEAQLLDTVQYPGEKVRYRFHDLIRVFAAEKLADEESREERFNAVERLLGAWLARAEHSHAVEYGGHYTILHGNAPRWDGARELERIDPMGEPIEWLEAERHSLVAAVHLAAEYQLTEACWDLALAAVTLFEVKGRFDEWRETANCALIATQAAGNRRGHAAMLYSLGTMQLFQNRLADAEKCFASALELFEAVGDEHGCALVTRNAATVDRMRGSHSRLTRRYQTALESMRKVGDPVGEAHILQSLAKLRIDNGQPDEAHEMLKTALDRFRQAGYLRGEAQALTRFAELYLLTNDPERAHNTLNRALRIIRDIGDKIGEAHALCRLGVARQRTGRLDNAETALQYALSLAQQTGQRMVAGQAHYTLAQIALVRGRSSACADHAELAHELFTELGSVIWRAKALILRSDVHQSLGDNDSAAEALDQAVALLDTVKSAEANRLREEIARCRSDTACGHSAPTHRSA</sequence>
<dbReference type="InterPro" id="IPR001867">
    <property type="entry name" value="OmpR/PhoB-type_DNA-bd"/>
</dbReference>
<dbReference type="Pfam" id="PF00486">
    <property type="entry name" value="Trans_reg_C"/>
    <property type="match status" value="1"/>
</dbReference>
<reference evidence="8 9" key="1">
    <citation type="journal article" date="2012" name="Stand. Genomic Sci.">
        <title>Genome sequence of the ocean sediment bacterium Saccharomonospora marina type strain (XMU15(T)).</title>
        <authorList>
            <person name="Klenk H.P."/>
            <person name="Lu M."/>
            <person name="Lucas S."/>
            <person name="Lapidus A."/>
            <person name="Copeland A."/>
            <person name="Pitluck S."/>
            <person name="Goodwin L.A."/>
            <person name="Han C."/>
            <person name="Tapia R."/>
            <person name="Brambilla E.M."/>
            <person name="Potter G."/>
            <person name="Land M."/>
            <person name="Ivanova N."/>
            <person name="Rohde M."/>
            <person name="Goker M."/>
            <person name="Detter J.C."/>
            <person name="Li W.J."/>
            <person name="Kyrpides N.C."/>
            <person name="Woyke T."/>
        </authorList>
    </citation>
    <scope>NUCLEOTIDE SEQUENCE [LARGE SCALE GENOMIC DNA]</scope>
    <source>
        <strain evidence="8 9">XMU15</strain>
    </source>
</reference>
<name>H5XBU9_9PSEU</name>
<dbReference type="Pfam" id="PF00931">
    <property type="entry name" value="NB-ARC"/>
    <property type="match status" value="1"/>
</dbReference>
<dbReference type="InterPro" id="IPR011990">
    <property type="entry name" value="TPR-like_helical_dom_sf"/>
</dbReference>
<evidence type="ECO:0000256" key="2">
    <source>
        <dbReference type="ARBA" id="ARBA00023015"/>
    </source>
</evidence>
<evidence type="ECO:0000256" key="1">
    <source>
        <dbReference type="ARBA" id="ARBA00005820"/>
    </source>
</evidence>
<evidence type="ECO:0000256" key="3">
    <source>
        <dbReference type="ARBA" id="ARBA00023125"/>
    </source>
</evidence>
<feature type="region of interest" description="Disordered" evidence="6">
    <location>
        <begin position="249"/>
        <end position="272"/>
    </location>
</feature>
<dbReference type="RefSeq" id="WP_009156114.1">
    <property type="nucleotide sequence ID" value="NZ_CM001439.1"/>
</dbReference>
<comment type="similarity">
    <text evidence="1">Belongs to the AfsR/DnrI/RedD regulatory family.</text>
</comment>
<dbReference type="HOGENOM" id="CLU_004665_2_0_11"/>
<evidence type="ECO:0000256" key="6">
    <source>
        <dbReference type="SAM" id="MobiDB-lite"/>
    </source>
</evidence>
<dbReference type="GO" id="GO:0003677">
    <property type="term" value="F:DNA binding"/>
    <property type="evidence" value="ECO:0007669"/>
    <property type="project" value="UniProtKB-UniRule"/>
</dbReference>
<dbReference type="PANTHER" id="PTHR35807:SF1">
    <property type="entry name" value="TRANSCRIPTIONAL REGULATOR REDD"/>
    <property type="match status" value="1"/>
</dbReference>
<evidence type="ECO:0000259" key="7">
    <source>
        <dbReference type="PROSITE" id="PS51755"/>
    </source>
</evidence>
<dbReference type="SUPFAM" id="SSF48452">
    <property type="entry name" value="TPR-like"/>
    <property type="match status" value="3"/>
</dbReference>
<dbReference type="OrthoDB" id="3697347at2"/>
<gene>
    <name evidence="8" type="ORF">SacmaDRAFT_4553</name>
</gene>
<organism evidence="8 9">
    <name type="scientific">Saccharomonospora marina XMU15</name>
    <dbReference type="NCBI Taxonomy" id="882083"/>
    <lineage>
        <taxon>Bacteria</taxon>
        <taxon>Bacillati</taxon>
        <taxon>Actinomycetota</taxon>
        <taxon>Actinomycetes</taxon>
        <taxon>Pseudonocardiales</taxon>
        <taxon>Pseudonocardiaceae</taxon>
        <taxon>Saccharomonospora</taxon>
    </lineage>
</organism>
<dbReference type="eggNOG" id="COG3903">
    <property type="taxonomic scope" value="Bacteria"/>
</dbReference>
<keyword evidence="9" id="KW-1185">Reference proteome</keyword>
<dbReference type="EMBL" id="CM001439">
    <property type="protein sequence ID" value="EHR52736.1"/>
    <property type="molecule type" value="Genomic_DNA"/>
</dbReference>
<feature type="DNA-binding region" description="OmpR/PhoB-type" evidence="5">
    <location>
        <begin position="1"/>
        <end position="94"/>
    </location>
</feature>
<dbReference type="SMART" id="SM00382">
    <property type="entry name" value="AAA"/>
    <property type="match status" value="1"/>
</dbReference>
<dbReference type="SUPFAM" id="SSF52540">
    <property type="entry name" value="P-loop containing nucleoside triphosphate hydrolases"/>
    <property type="match status" value="1"/>
</dbReference>
<dbReference type="InterPro" id="IPR036388">
    <property type="entry name" value="WH-like_DNA-bd_sf"/>
</dbReference>
<dbReference type="AlphaFoldDB" id="H5XBU9"/>
<dbReference type="InterPro" id="IPR005158">
    <property type="entry name" value="BTAD"/>
</dbReference>
<dbReference type="Gene3D" id="3.40.50.300">
    <property type="entry name" value="P-loop containing nucleotide triphosphate hydrolases"/>
    <property type="match status" value="1"/>
</dbReference>
<dbReference type="PROSITE" id="PS51755">
    <property type="entry name" value="OMPR_PHOB"/>
    <property type="match status" value="1"/>
</dbReference>
<dbReference type="Proteomes" id="UP000004926">
    <property type="component" value="Chromosome"/>
</dbReference>
<dbReference type="GO" id="GO:0006355">
    <property type="term" value="P:regulation of DNA-templated transcription"/>
    <property type="evidence" value="ECO:0007669"/>
    <property type="project" value="InterPro"/>
</dbReference>
<dbReference type="Gene3D" id="1.10.10.10">
    <property type="entry name" value="Winged helix-like DNA-binding domain superfamily/Winged helix DNA-binding domain"/>
    <property type="match status" value="2"/>
</dbReference>
<accession>H5XBU9</accession>
<keyword evidence="4" id="KW-0804">Transcription</keyword>
<dbReference type="Gene3D" id="1.25.40.10">
    <property type="entry name" value="Tetratricopeptide repeat domain"/>
    <property type="match status" value="3"/>
</dbReference>
<keyword evidence="2" id="KW-0805">Transcription regulation</keyword>
<dbReference type="PANTHER" id="PTHR35807">
    <property type="entry name" value="TRANSCRIPTIONAL REGULATOR REDD-RELATED"/>
    <property type="match status" value="1"/>
</dbReference>
<dbReference type="PRINTS" id="PR00364">
    <property type="entry name" value="DISEASERSIST"/>
</dbReference>
<dbReference type="CDD" id="cd15831">
    <property type="entry name" value="BTAD"/>
    <property type="match status" value="1"/>
</dbReference>
<keyword evidence="3 5" id="KW-0238">DNA-binding</keyword>
<dbReference type="GO" id="GO:0043531">
    <property type="term" value="F:ADP binding"/>
    <property type="evidence" value="ECO:0007669"/>
    <property type="project" value="InterPro"/>
</dbReference>
<dbReference type="SUPFAM" id="SSF46894">
    <property type="entry name" value="C-terminal effector domain of the bipartite response regulators"/>
    <property type="match status" value="1"/>
</dbReference>
<dbReference type="SMART" id="SM00862">
    <property type="entry name" value="Trans_reg_C"/>
    <property type="match status" value="1"/>
</dbReference>
<dbReference type="InterPro" id="IPR016032">
    <property type="entry name" value="Sig_transdc_resp-reg_C-effctor"/>
</dbReference>
<evidence type="ECO:0000256" key="4">
    <source>
        <dbReference type="ARBA" id="ARBA00023163"/>
    </source>
</evidence>
<dbReference type="Pfam" id="PF13424">
    <property type="entry name" value="TPR_12"/>
    <property type="match status" value="1"/>
</dbReference>
<dbReference type="InterPro" id="IPR003593">
    <property type="entry name" value="AAA+_ATPase"/>
</dbReference>
<dbReference type="SMART" id="SM00028">
    <property type="entry name" value="TPR"/>
    <property type="match status" value="6"/>
</dbReference>
<feature type="domain" description="OmpR/PhoB-type" evidence="7">
    <location>
        <begin position="1"/>
        <end position="94"/>
    </location>
</feature>
<evidence type="ECO:0000256" key="5">
    <source>
        <dbReference type="PROSITE-ProRule" id="PRU01091"/>
    </source>
</evidence>
<evidence type="ECO:0000313" key="9">
    <source>
        <dbReference type="Proteomes" id="UP000004926"/>
    </source>
</evidence>
<dbReference type="InterPro" id="IPR002182">
    <property type="entry name" value="NB-ARC"/>
</dbReference>
<dbReference type="STRING" id="882083.SacmaDRAFT_4553"/>
<evidence type="ECO:0000313" key="8">
    <source>
        <dbReference type="EMBL" id="EHR52736.1"/>
    </source>
</evidence>
<dbReference type="Pfam" id="PF03704">
    <property type="entry name" value="BTAD"/>
    <property type="match status" value="1"/>
</dbReference>
<dbReference type="eggNOG" id="COG3629">
    <property type="taxonomic scope" value="Bacteria"/>
</dbReference>
<protein>
    <submittedName>
        <fullName evidence="8">DNA-binding transcriptional activator of the SARP family</fullName>
    </submittedName>
</protein>
<dbReference type="InterPro" id="IPR019734">
    <property type="entry name" value="TPR_rpt"/>
</dbReference>